<dbReference type="Gene3D" id="3.20.20.140">
    <property type="entry name" value="Metal-dependent hydrolases"/>
    <property type="match status" value="1"/>
</dbReference>
<evidence type="ECO:0000313" key="4">
    <source>
        <dbReference type="Proteomes" id="UP000094444"/>
    </source>
</evidence>
<feature type="domain" description="Amidohydrolase-related" evidence="2">
    <location>
        <begin position="78"/>
        <end position="354"/>
    </location>
</feature>
<dbReference type="OrthoDB" id="2135488at2759"/>
<name>A0A2P5HJE1_DIAHE</name>
<dbReference type="InterPro" id="IPR006680">
    <property type="entry name" value="Amidohydro-rel"/>
</dbReference>
<dbReference type="SUPFAM" id="SSF51556">
    <property type="entry name" value="Metallo-dependent hydrolases"/>
    <property type="match status" value="1"/>
</dbReference>
<dbReference type="InParanoid" id="A0A2P5HJE1"/>
<dbReference type="InterPro" id="IPR052358">
    <property type="entry name" value="Aro_Compnd_Degr_Hydrolases"/>
</dbReference>
<dbReference type="PANTHER" id="PTHR35563">
    <property type="entry name" value="BARREL METAL-DEPENDENT HYDROLASE, PUTATIVE (AFU_ORTHOLOGUE AFUA_1G16240)-RELATED"/>
    <property type="match status" value="1"/>
</dbReference>
<comment type="caution">
    <text evidence="3">The sequence shown here is derived from an EMBL/GenBank/DDBJ whole genome shotgun (WGS) entry which is preliminary data.</text>
</comment>
<dbReference type="AlphaFoldDB" id="A0A2P5HJE1"/>
<organism evidence="3 4">
    <name type="scientific">Diaporthe helianthi</name>
    <dbReference type="NCBI Taxonomy" id="158607"/>
    <lineage>
        <taxon>Eukaryota</taxon>
        <taxon>Fungi</taxon>
        <taxon>Dikarya</taxon>
        <taxon>Ascomycota</taxon>
        <taxon>Pezizomycotina</taxon>
        <taxon>Sordariomycetes</taxon>
        <taxon>Sordariomycetidae</taxon>
        <taxon>Diaporthales</taxon>
        <taxon>Diaporthaceae</taxon>
        <taxon>Diaporthe</taxon>
    </lineage>
</organism>
<gene>
    <name evidence="3" type="ORF">DHEL01_v211234</name>
</gene>
<protein>
    <recommendedName>
        <fullName evidence="2">Amidohydrolase-related domain-containing protein</fullName>
    </recommendedName>
</protein>
<proteinExistence type="predicted"/>
<accession>A0A2P5HJE1</accession>
<feature type="compositionally biased region" description="Low complexity" evidence="1">
    <location>
        <begin position="49"/>
        <end position="62"/>
    </location>
</feature>
<evidence type="ECO:0000313" key="3">
    <source>
        <dbReference type="EMBL" id="POS70368.1"/>
    </source>
</evidence>
<sequence>MAALLRHRFPAGVLDKPPSSPRSRTLSPCPSLIDVKDKPASSHKEDCRTSTTTTSTTTSTSTPGHLLQPPSRIPVGSWDSHMHVVDPNRYPLSAAAVYRPSPFTVSQAIDFETSIGVSQLVIVQPSIYGNDNSCLLDALRAFGPARARGVVAFDPATTPASTLREWHKLGVRGVRLNLRSTDHTMGHAEMEALLRSHADAVRPLGWVIQLYIPLHMVKILEHVMPTLCVRVCIDHMGSPDLPSPPHNTTSRLDPYSLNGFSSLIRLLQGRHTYVKLSAPYRLTKASDYIRDVDAVAKELIRVAGPTRAVFASDWPHTRFEGLDIRPWIDHVLSWCGGSQHLAERIFRDNAQELWT</sequence>
<feature type="region of interest" description="Disordered" evidence="1">
    <location>
        <begin position="1"/>
        <end position="70"/>
    </location>
</feature>
<dbReference type="InterPro" id="IPR032466">
    <property type="entry name" value="Metal_Hydrolase"/>
</dbReference>
<evidence type="ECO:0000256" key="1">
    <source>
        <dbReference type="SAM" id="MobiDB-lite"/>
    </source>
</evidence>
<keyword evidence="4" id="KW-1185">Reference proteome</keyword>
<feature type="compositionally biased region" description="Low complexity" evidence="1">
    <location>
        <begin position="21"/>
        <end position="32"/>
    </location>
</feature>
<dbReference type="GO" id="GO:0016787">
    <property type="term" value="F:hydrolase activity"/>
    <property type="evidence" value="ECO:0007669"/>
    <property type="project" value="InterPro"/>
</dbReference>
<feature type="compositionally biased region" description="Basic and acidic residues" evidence="1">
    <location>
        <begin position="34"/>
        <end position="48"/>
    </location>
</feature>
<dbReference type="Proteomes" id="UP000094444">
    <property type="component" value="Unassembled WGS sequence"/>
</dbReference>
<dbReference type="Pfam" id="PF04909">
    <property type="entry name" value="Amidohydro_2"/>
    <property type="match status" value="1"/>
</dbReference>
<dbReference type="EMBL" id="MAVT02001664">
    <property type="protein sequence ID" value="POS70368.1"/>
    <property type="molecule type" value="Genomic_DNA"/>
</dbReference>
<reference evidence="3" key="1">
    <citation type="submission" date="2017-09" db="EMBL/GenBank/DDBJ databases">
        <title>Polyketide synthases of a Diaporthe helianthi virulent isolate.</title>
        <authorList>
            <person name="Baroncelli R."/>
        </authorList>
    </citation>
    <scope>NUCLEOTIDE SEQUENCE [LARGE SCALE GENOMIC DNA]</scope>
    <source>
        <strain evidence="3">7/96</strain>
    </source>
</reference>
<dbReference type="PANTHER" id="PTHR35563:SF2">
    <property type="entry name" value="BARREL METAL-DEPENDENT HYDROLASE, PUTATIVE (AFU_ORTHOLOGUE AFUA_1G16240)-RELATED"/>
    <property type="match status" value="1"/>
</dbReference>
<evidence type="ECO:0000259" key="2">
    <source>
        <dbReference type="Pfam" id="PF04909"/>
    </source>
</evidence>